<evidence type="ECO:0000259" key="2">
    <source>
        <dbReference type="PROSITE" id="PS51462"/>
    </source>
</evidence>
<sequence length="137" mass="15838">MQVLEKAFGYITRNYDDRIQVLVFEQNTEGAGIQIPKGTIEDGETPLEAVIREMVEETGLTNLEVQGLIAQDYAEHYSGALQKRYFFHLTSNESQHTWQHNPTGLNEGNLQFTFYWIEKEHDVELAKGHGDYLYRIV</sequence>
<dbReference type="RefSeq" id="WP_024361078.1">
    <property type="nucleotide sequence ID" value="NZ_BJNS01000006.1"/>
</dbReference>
<reference evidence="4 6" key="2">
    <citation type="submission" date="2018-06" db="EMBL/GenBank/DDBJ databases">
        <authorList>
            <consortium name="Pathogen Informatics"/>
            <person name="Doyle S."/>
        </authorList>
    </citation>
    <scope>NUCLEOTIDE SEQUENCE [LARGE SCALE GENOMIC DNA]</scope>
    <source>
        <strain evidence="4 6">NCTC10338</strain>
    </source>
</reference>
<dbReference type="SUPFAM" id="SSF55811">
    <property type="entry name" value="Nudix"/>
    <property type="match status" value="1"/>
</dbReference>
<dbReference type="PROSITE" id="PS00893">
    <property type="entry name" value="NUDIX_BOX"/>
    <property type="match status" value="1"/>
</dbReference>
<dbReference type="EMBL" id="CP019980">
    <property type="protein sequence ID" value="AVK96502.1"/>
    <property type="molecule type" value="Genomic_DNA"/>
</dbReference>
<dbReference type="GO" id="GO:0016787">
    <property type="term" value="F:hydrolase activity"/>
    <property type="evidence" value="ECO:0007669"/>
    <property type="project" value="UniProtKB-KW"/>
</dbReference>
<evidence type="ECO:0000313" key="6">
    <source>
        <dbReference type="Proteomes" id="UP000255295"/>
    </source>
</evidence>
<dbReference type="PROSITE" id="PS51462">
    <property type="entry name" value="NUDIX"/>
    <property type="match status" value="1"/>
</dbReference>
<keyword evidence="1" id="KW-0378">Hydrolase</keyword>
<feature type="domain" description="Nudix hydrolase" evidence="2">
    <location>
        <begin position="3"/>
        <end position="137"/>
    </location>
</feature>
<evidence type="ECO:0000313" key="4">
    <source>
        <dbReference type="EMBL" id="SUV17706.1"/>
    </source>
</evidence>
<accession>A0A2S0JZD8</accession>
<dbReference type="CDD" id="cd04663">
    <property type="entry name" value="NUDIX_Hydrolase"/>
    <property type="match status" value="1"/>
</dbReference>
<dbReference type="Proteomes" id="UP000238825">
    <property type="component" value="Chromosome"/>
</dbReference>
<dbReference type="Proteomes" id="UP000255295">
    <property type="component" value="Unassembled WGS sequence"/>
</dbReference>
<dbReference type="InterPro" id="IPR015797">
    <property type="entry name" value="NUDIX_hydrolase-like_dom_sf"/>
</dbReference>
<proteinExistence type="predicted"/>
<name>A0A2S0JZD8_LYSSH</name>
<dbReference type="Gene3D" id="3.90.79.10">
    <property type="entry name" value="Nucleoside Triphosphate Pyrophosphohydrolase"/>
    <property type="match status" value="1"/>
</dbReference>
<evidence type="ECO:0000313" key="5">
    <source>
        <dbReference type="Proteomes" id="UP000238825"/>
    </source>
</evidence>
<dbReference type="EMBL" id="UFSZ01000001">
    <property type="protein sequence ID" value="SUV17706.1"/>
    <property type="molecule type" value="Genomic_DNA"/>
</dbReference>
<protein>
    <submittedName>
        <fullName evidence="3">DNA mismatch repair protein MutT</fullName>
    </submittedName>
    <submittedName>
        <fullName evidence="4">MutT/NUDIX family protein</fullName>
    </submittedName>
</protein>
<dbReference type="InterPro" id="IPR000086">
    <property type="entry name" value="NUDIX_hydrolase_dom"/>
</dbReference>
<reference evidence="3 5" key="1">
    <citation type="submission" date="2017-03" db="EMBL/GenBank/DDBJ databases">
        <title>The whole genome sequencing and assembly of Lysinibacillus sphaericus DSM 28T strain.</title>
        <authorList>
            <person name="Lee Y.-J."/>
            <person name="Yi H."/>
            <person name="Bahn Y.-S."/>
            <person name="Kim J.F."/>
            <person name="Lee D.-W."/>
        </authorList>
    </citation>
    <scope>NUCLEOTIDE SEQUENCE [LARGE SCALE GENOMIC DNA]</scope>
    <source>
        <strain evidence="3 5">DSM 28</strain>
    </source>
</reference>
<evidence type="ECO:0000256" key="1">
    <source>
        <dbReference type="ARBA" id="ARBA00022801"/>
    </source>
</evidence>
<evidence type="ECO:0000313" key="3">
    <source>
        <dbReference type="EMBL" id="AVK96502.1"/>
    </source>
</evidence>
<dbReference type="AlphaFoldDB" id="A0A2S0JZD8"/>
<gene>
    <name evidence="3" type="ORF">LS41612_09625</name>
    <name evidence="4" type="ORF">NCTC10338_02814</name>
</gene>
<dbReference type="Pfam" id="PF00293">
    <property type="entry name" value="NUDIX"/>
    <property type="match status" value="1"/>
</dbReference>
<dbReference type="GeneID" id="48276462"/>
<dbReference type="InterPro" id="IPR020084">
    <property type="entry name" value="NUDIX_hydrolase_CS"/>
</dbReference>
<organism evidence="3 5">
    <name type="scientific">Lysinibacillus sphaericus</name>
    <name type="common">Bacillus sphaericus</name>
    <dbReference type="NCBI Taxonomy" id="1421"/>
    <lineage>
        <taxon>Bacteria</taxon>
        <taxon>Bacillati</taxon>
        <taxon>Bacillota</taxon>
        <taxon>Bacilli</taxon>
        <taxon>Bacillales</taxon>
        <taxon>Bacillaceae</taxon>
        <taxon>Lysinibacillus</taxon>
    </lineage>
</organism>